<evidence type="ECO:0008006" key="4">
    <source>
        <dbReference type="Google" id="ProtNLM"/>
    </source>
</evidence>
<dbReference type="AlphaFoldDB" id="A0A366HFR4"/>
<dbReference type="RefSeq" id="WP_113960032.1">
    <property type="nucleotide sequence ID" value="NZ_QNRR01000007.1"/>
</dbReference>
<proteinExistence type="predicted"/>
<evidence type="ECO:0000313" key="2">
    <source>
        <dbReference type="EMBL" id="RBP41402.1"/>
    </source>
</evidence>
<name>A0A366HFR4_9BACT</name>
<reference evidence="2 3" key="1">
    <citation type="submission" date="2018-06" db="EMBL/GenBank/DDBJ databases">
        <title>Genomic Encyclopedia of Type Strains, Phase IV (KMG-IV): sequencing the most valuable type-strain genomes for metagenomic binning, comparative biology and taxonomic classification.</title>
        <authorList>
            <person name="Goeker M."/>
        </authorList>
    </citation>
    <scope>NUCLEOTIDE SEQUENCE [LARGE SCALE GENOMIC DNA]</scope>
    <source>
        <strain evidence="2 3">DSM 25532</strain>
    </source>
</reference>
<dbReference type="Proteomes" id="UP000253426">
    <property type="component" value="Unassembled WGS sequence"/>
</dbReference>
<accession>A0A366HFR4</accession>
<evidence type="ECO:0000256" key="1">
    <source>
        <dbReference type="SAM" id="MobiDB-lite"/>
    </source>
</evidence>
<comment type="caution">
    <text evidence="2">The sequence shown here is derived from an EMBL/GenBank/DDBJ whole genome shotgun (WGS) entry which is preliminary data.</text>
</comment>
<dbReference type="PROSITE" id="PS51257">
    <property type="entry name" value="PROKAR_LIPOPROTEIN"/>
    <property type="match status" value="1"/>
</dbReference>
<protein>
    <recommendedName>
        <fullName evidence="4">Lipoprotein</fullName>
    </recommendedName>
</protein>
<feature type="region of interest" description="Disordered" evidence="1">
    <location>
        <begin position="169"/>
        <end position="193"/>
    </location>
</feature>
<evidence type="ECO:0000313" key="3">
    <source>
        <dbReference type="Proteomes" id="UP000253426"/>
    </source>
</evidence>
<keyword evidence="3" id="KW-1185">Reference proteome</keyword>
<organism evidence="2 3">
    <name type="scientific">Roseimicrobium gellanilyticum</name>
    <dbReference type="NCBI Taxonomy" id="748857"/>
    <lineage>
        <taxon>Bacteria</taxon>
        <taxon>Pseudomonadati</taxon>
        <taxon>Verrucomicrobiota</taxon>
        <taxon>Verrucomicrobiia</taxon>
        <taxon>Verrucomicrobiales</taxon>
        <taxon>Verrucomicrobiaceae</taxon>
        <taxon>Roseimicrobium</taxon>
    </lineage>
</organism>
<sequence length="193" mass="21993">MHRLLSPTLLLLGVLALSSCETVEPVGPGRRPAPRVLIPGGLSSSERELLPEVEDALVDSGFRPTYRTPADYMLAFEVDDGPVNADVHLRLTRHGEEVAHAYARTGGPGILLHRREYIRKSFDKCIGQFEDQIEGIARRSRGRQDYHDYDHDDDRDWFDNNDRYDDVDGDYNNYGYDRSPRSYGRTGGYERGY</sequence>
<gene>
    <name evidence="2" type="ORF">DES53_107234</name>
</gene>
<dbReference type="EMBL" id="QNRR01000007">
    <property type="protein sequence ID" value="RBP41402.1"/>
    <property type="molecule type" value="Genomic_DNA"/>
</dbReference>